<gene>
    <name evidence="2" type="ORF">NSCI0253_LOCUS2223</name>
</gene>
<feature type="compositionally biased region" description="Basic and acidic residues" evidence="1">
    <location>
        <begin position="104"/>
        <end position="115"/>
    </location>
</feature>
<dbReference type="EMBL" id="HBFQ01003219">
    <property type="protein sequence ID" value="CAD8827877.1"/>
    <property type="molecule type" value="Transcribed_RNA"/>
</dbReference>
<organism evidence="2">
    <name type="scientific">Noctiluca scintillans</name>
    <name type="common">Sea sparkle</name>
    <name type="synonym">Red tide dinoflagellate</name>
    <dbReference type="NCBI Taxonomy" id="2966"/>
    <lineage>
        <taxon>Eukaryota</taxon>
        <taxon>Sar</taxon>
        <taxon>Alveolata</taxon>
        <taxon>Dinophyceae</taxon>
        <taxon>Noctilucales</taxon>
        <taxon>Noctilucaceae</taxon>
        <taxon>Noctiluca</taxon>
    </lineage>
</organism>
<reference evidence="2" key="1">
    <citation type="submission" date="2021-01" db="EMBL/GenBank/DDBJ databases">
        <authorList>
            <person name="Corre E."/>
            <person name="Pelletier E."/>
            <person name="Niang G."/>
            <person name="Scheremetjew M."/>
            <person name="Finn R."/>
            <person name="Kale V."/>
            <person name="Holt S."/>
            <person name="Cochrane G."/>
            <person name="Meng A."/>
            <person name="Brown T."/>
            <person name="Cohen L."/>
        </authorList>
    </citation>
    <scope>NUCLEOTIDE SEQUENCE</scope>
</reference>
<accession>A0A7S0ZP47</accession>
<name>A0A7S0ZP47_NOCSC</name>
<evidence type="ECO:0000313" key="2">
    <source>
        <dbReference type="EMBL" id="CAD8827877.1"/>
    </source>
</evidence>
<feature type="compositionally biased region" description="Polar residues" evidence="1">
    <location>
        <begin position="82"/>
        <end position="103"/>
    </location>
</feature>
<protein>
    <submittedName>
        <fullName evidence="2">Uncharacterized protein</fullName>
    </submittedName>
</protein>
<dbReference type="AlphaFoldDB" id="A0A7S0ZP47"/>
<sequence>MSDAGGRTPFGNWPIPATSSVTSLESLTSCGQIWDGLCERASKHARASSWRETEKGKILQWITSESLQRAIQARLPPWQAGGIQSSVSGSHRGQGIIQSPANTSERDKGELLPAY</sequence>
<evidence type="ECO:0000256" key="1">
    <source>
        <dbReference type="SAM" id="MobiDB-lite"/>
    </source>
</evidence>
<feature type="region of interest" description="Disordered" evidence="1">
    <location>
        <begin position="80"/>
        <end position="115"/>
    </location>
</feature>
<proteinExistence type="predicted"/>